<proteinExistence type="predicted"/>
<keyword evidence="1" id="KW-0472">Membrane</keyword>
<dbReference type="AlphaFoldDB" id="A0AAE4IWF0"/>
<evidence type="ECO:0000256" key="1">
    <source>
        <dbReference type="SAM" id="Phobius"/>
    </source>
</evidence>
<organism evidence="2 3">
    <name type="scientific">Pseudenterobacter timonensis</name>
    <dbReference type="NCBI Taxonomy" id="1755099"/>
    <lineage>
        <taxon>Bacteria</taxon>
        <taxon>Pseudomonadati</taxon>
        <taxon>Pseudomonadota</taxon>
        <taxon>Gammaproteobacteria</taxon>
        <taxon>Enterobacterales</taxon>
        <taxon>Enterobacteriaceae</taxon>
        <taxon>Pseudenterobacter</taxon>
    </lineage>
</organism>
<gene>
    <name evidence="2" type="ORF">O7047_15200</name>
</gene>
<feature type="transmembrane region" description="Helical" evidence="1">
    <location>
        <begin position="30"/>
        <end position="52"/>
    </location>
</feature>
<dbReference type="EMBL" id="JAQGEC010000014">
    <property type="protein sequence ID" value="MDR9891567.1"/>
    <property type="molecule type" value="Genomic_DNA"/>
</dbReference>
<keyword evidence="1" id="KW-0812">Transmembrane</keyword>
<dbReference type="RefSeq" id="WP_310826767.1">
    <property type="nucleotide sequence ID" value="NZ_JAQGEC010000014.1"/>
</dbReference>
<protein>
    <submittedName>
        <fullName evidence="2">Uncharacterized protein</fullName>
    </submittedName>
</protein>
<keyword evidence="1" id="KW-1133">Transmembrane helix</keyword>
<evidence type="ECO:0000313" key="3">
    <source>
        <dbReference type="Proteomes" id="UP001248822"/>
    </source>
</evidence>
<dbReference type="Proteomes" id="UP001248822">
    <property type="component" value="Unassembled WGS sequence"/>
</dbReference>
<sequence length="170" mass="19413">MDKLDDSGETLPGVKESRRALNFESGCRQVGLVLLLIIVISAVLGFFSDGYFSSAQKSNSTRTLNVDYERFGRLQMEFKYHFKIHSPDTDNYTLSLGGVFTEDFQPGNISPQPDKMYSQGERLYLVYENVKTKGDFSVWMYATPTRPGKLVSAVQVNNEPELHFWQFIYP</sequence>
<evidence type="ECO:0000313" key="2">
    <source>
        <dbReference type="EMBL" id="MDR9891567.1"/>
    </source>
</evidence>
<accession>A0AAE4IWF0</accession>
<name>A0AAE4IWF0_9ENTR</name>
<reference evidence="2" key="1">
    <citation type="submission" date="2022-12" db="EMBL/GenBank/DDBJ databases">
        <title>NDM-1 containing novel ST 2018 Pseudenterobacter timonensis.</title>
        <authorList>
            <person name="Halder G."/>
            <person name="Mandal S."/>
            <person name="Dutta S."/>
        </authorList>
    </citation>
    <scope>NUCLEOTIDE SEQUENCE</scope>
    <source>
        <strain evidence="2">CNCI147</strain>
    </source>
</reference>
<comment type="caution">
    <text evidence="2">The sequence shown here is derived from an EMBL/GenBank/DDBJ whole genome shotgun (WGS) entry which is preliminary data.</text>
</comment>